<comment type="catalytic activity">
    <reaction evidence="1">
        <text>ATP + protein L-histidine = ADP + protein N-phospho-L-histidine.</text>
        <dbReference type="EC" id="2.7.13.3"/>
    </reaction>
</comment>
<keyword evidence="9" id="KW-0902">Two-component regulatory system</keyword>
<evidence type="ECO:0000259" key="14">
    <source>
        <dbReference type="PROSITE" id="PS50885"/>
    </source>
</evidence>
<dbReference type="SMART" id="SM00304">
    <property type="entry name" value="HAMP"/>
    <property type="match status" value="1"/>
</dbReference>
<keyword evidence="6 12" id="KW-0812">Transmembrane</keyword>
<dbReference type="GO" id="GO:0016301">
    <property type="term" value="F:kinase activity"/>
    <property type="evidence" value="ECO:0007669"/>
    <property type="project" value="UniProtKB-KW"/>
</dbReference>
<dbReference type="RefSeq" id="WP_255158756.1">
    <property type="nucleotide sequence ID" value="NZ_CP101497.1"/>
</dbReference>
<dbReference type="SUPFAM" id="SSF158472">
    <property type="entry name" value="HAMP domain-like"/>
    <property type="match status" value="1"/>
</dbReference>
<evidence type="ECO:0000256" key="2">
    <source>
        <dbReference type="ARBA" id="ARBA00004236"/>
    </source>
</evidence>
<evidence type="ECO:0000256" key="10">
    <source>
        <dbReference type="ARBA" id="ARBA00035305"/>
    </source>
</evidence>
<evidence type="ECO:0000256" key="3">
    <source>
        <dbReference type="ARBA" id="ARBA00012438"/>
    </source>
</evidence>
<dbReference type="Gene3D" id="1.10.287.130">
    <property type="match status" value="1"/>
</dbReference>
<evidence type="ECO:0000313" key="16">
    <source>
        <dbReference type="Proteomes" id="UP001060039"/>
    </source>
</evidence>
<evidence type="ECO:0000256" key="8">
    <source>
        <dbReference type="ARBA" id="ARBA00022989"/>
    </source>
</evidence>
<evidence type="ECO:0000256" key="5">
    <source>
        <dbReference type="ARBA" id="ARBA00022679"/>
    </source>
</evidence>
<dbReference type="PROSITE" id="PS50109">
    <property type="entry name" value="HIS_KIN"/>
    <property type="match status" value="1"/>
</dbReference>
<dbReference type="SMART" id="SM00388">
    <property type="entry name" value="HisKA"/>
    <property type="match status" value="1"/>
</dbReference>
<feature type="domain" description="Histidine kinase" evidence="13">
    <location>
        <begin position="292"/>
        <end position="509"/>
    </location>
</feature>
<dbReference type="InterPro" id="IPR050736">
    <property type="entry name" value="Sensor_HK_Regulatory"/>
</dbReference>
<dbReference type="CDD" id="cd00075">
    <property type="entry name" value="HATPase"/>
    <property type="match status" value="1"/>
</dbReference>
<feature type="domain" description="HAMP" evidence="14">
    <location>
        <begin position="225"/>
        <end position="277"/>
    </location>
</feature>
<keyword evidence="7 15" id="KW-0418">Kinase</keyword>
<evidence type="ECO:0000256" key="4">
    <source>
        <dbReference type="ARBA" id="ARBA00022553"/>
    </source>
</evidence>
<dbReference type="Gene3D" id="6.10.340.10">
    <property type="match status" value="1"/>
</dbReference>
<dbReference type="NCBIfam" id="NF040691">
    <property type="entry name" value="MtrAB_MtrB"/>
    <property type="match status" value="1"/>
</dbReference>
<dbReference type="CDD" id="cd06225">
    <property type="entry name" value="HAMP"/>
    <property type="match status" value="1"/>
</dbReference>
<dbReference type="SUPFAM" id="SSF55874">
    <property type="entry name" value="ATPase domain of HSP90 chaperone/DNA topoisomerase II/histidine kinase"/>
    <property type="match status" value="1"/>
</dbReference>
<proteinExistence type="predicted"/>
<dbReference type="SMART" id="SM00387">
    <property type="entry name" value="HATPase_c"/>
    <property type="match status" value="1"/>
</dbReference>
<dbReference type="InterPro" id="IPR003594">
    <property type="entry name" value="HATPase_dom"/>
</dbReference>
<comment type="subcellular location">
    <subcellularLocation>
        <location evidence="2">Cell membrane</location>
    </subcellularLocation>
</comment>
<dbReference type="Pfam" id="PF00512">
    <property type="entry name" value="HisKA"/>
    <property type="match status" value="1"/>
</dbReference>
<dbReference type="InterPro" id="IPR003661">
    <property type="entry name" value="HisK_dim/P_dom"/>
</dbReference>
<dbReference type="InterPro" id="IPR004358">
    <property type="entry name" value="Sig_transdc_His_kin-like_C"/>
</dbReference>
<evidence type="ECO:0000259" key="13">
    <source>
        <dbReference type="PROSITE" id="PS50109"/>
    </source>
</evidence>
<evidence type="ECO:0000256" key="6">
    <source>
        <dbReference type="ARBA" id="ARBA00022692"/>
    </source>
</evidence>
<dbReference type="CDD" id="cd00082">
    <property type="entry name" value="HisKA"/>
    <property type="match status" value="1"/>
</dbReference>
<organism evidence="15 16">
    <name type="scientific">Microcella humidisoli</name>
    <dbReference type="NCBI Taxonomy" id="2963406"/>
    <lineage>
        <taxon>Bacteria</taxon>
        <taxon>Bacillati</taxon>
        <taxon>Actinomycetota</taxon>
        <taxon>Actinomycetes</taxon>
        <taxon>Micrococcales</taxon>
        <taxon>Microbacteriaceae</taxon>
        <taxon>Microcella</taxon>
    </lineage>
</organism>
<keyword evidence="16" id="KW-1185">Reference proteome</keyword>
<dbReference type="EC" id="2.7.13.3" evidence="3"/>
<dbReference type="PROSITE" id="PS50885">
    <property type="entry name" value="HAMP"/>
    <property type="match status" value="1"/>
</dbReference>
<keyword evidence="5" id="KW-0808">Transferase</keyword>
<name>A0ABY5FUU7_9MICO</name>
<sequence>MPPYTWRSLVQRARQLWRGSLQLRTVAITVFFSTIAVTIISGYMSISIATNLYDARKSQAIAEARQATVTTQDLFDSSVTPNGTIDVEAVNQTAVTTIRSVASSPGGTQFAILRTPGQTTAVTMTPRSTGGLDISVITPELRDQVAQDDGLLYTQAVSLDGEDALDPGLVVGSVFEVPTAGQYELYLVYNVRDVQQTLDFVQQTLVIGSLLLVATIGLVTFLVTRLAINPVRVAAETAEKLADGQLEERIPVRGEDVIATLGRSFNRMADSLQRQITQLAALSRVQQRFVSDVSHELRTPLTTIRLAGDVLYEQRDQFNPTTARTAELLHAQVDRFEVMLADLLEMSRYDAGAVEIDTEPTNLVRLVEESLEAIRPIAEERGSELRLVAPGGYFEAEVDARRIRRILQNLLGNAVDHGEGHPIVVYVDSDREAVAIAVRDYGVGMDAAQLERVFDRFWRADPSRQRTTGGTGLGLAIATEDAQLHGGNIDVWSVPGEGTCFRVTLPRERGATIDHSPIELPPVDPLEPVLDSGGGDDDA</sequence>
<gene>
    <name evidence="15" type="primary">mtrB</name>
    <name evidence="15" type="ORF">NNL39_08220</name>
</gene>
<protein>
    <recommendedName>
        <fullName evidence="10">Sensor histidine kinase MtrB</fullName>
        <ecNumber evidence="3">2.7.13.3</ecNumber>
    </recommendedName>
</protein>
<evidence type="ECO:0000313" key="15">
    <source>
        <dbReference type="EMBL" id="UTT61670.1"/>
    </source>
</evidence>
<feature type="transmembrane region" description="Helical" evidence="12">
    <location>
        <begin position="21"/>
        <end position="44"/>
    </location>
</feature>
<dbReference type="SUPFAM" id="SSF47384">
    <property type="entry name" value="Homodimeric domain of signal transducing histidine kinase"/>
    <property type="match status" value="1"/>
</dbReference>
<dbReference type="InterPro" id="IPR003660">
    <property type="entry name" value="HAMP_dom"/>
</dbReference>
<evidence type="ECO:0000256" key="1">
    <source>
        <dbReference type="ARBA" id="ARBA00000085"/>
    </source>
</evidence>
<dbReference type="PANTHER" id="PTHR43711:SF1">
    <property type="entry name" value="HISTIDINE KINASE 1"/>
    <property type="match status" value="1"/>
</dbReference>
<evidence type="ECO:0000256" key="12">
    <source>
        <dbReference type="SAM" id="Phobius"/>
    </source>
</evidence>
<evidence type="ECO:0000256" key="7">
    <source>
        <dbReference type="ARBA" id="ARBA00022777"/>
    </source>
</evidence>
<dbReference type="EMBL" id="CP101497">
    <property type="protein sequence ID" value="UTT61670.1"/>
    <property type="molecule type" value="Genomic_DNA"/>
</dbReference>
<dbReference type="PANTHER" id="PTHR43711">
    <property type="entry name" value="TWO-COMPONENT HISTIDINE KINASE"/>
    <property type="match status" value="1"/>
</dbReference>
<dbReference type="InterPro" id="IPR047669">
    <property type="entry name" value="MtrAB_MtrB"/>
</dbReference>
<reference evidence="15" key="1">
    <citation type="submission" date="2022-07" db="EMBL/GenBank/DDBJ databases">
        <title>Taxonomic analysis of Microcella humidisoli nov. sp., isolated from riverside soil.</title>
        <authorList>
            <person name="Molina K.M."/>
            <person name="Kim S.B."/>
        </authorList>
    </citation>
    <scope>NUCLEOTIDE SEQUENCE</scope>
    <source>
        <strain evidence="15">MMS21-STM10</strain>
    </source>
</reference>
<dbReference type="Gene3D" id="3.30.565.10">
    <property type="entry name" value="Histidine kinase-like ATPase, C-terminal domain"/>
    <property type="match status" value="1"/>
</dbReference>
<dbReference type="InterPro" id="IPR005467">
    <property type="entry name" value="His_kinase_dom"/>
</dbReference>
<dbReference type="Pfam" id="PF02518">
    <property type="entry name" value="HATPase_c"/>
    <property type="match status" value="1"/>
</dbReference>
<accession>A0ABY5FUU7</accession>
<dbReference type="Proteomes" id="UP001060039">
    <property type="component" value="Chromosome"/>
</dbReference>
<keyword evidence="4" id="KW-0597">Phosphoprotein</keyword>
<dbReference type="InterPro" id="IPR036097">
    <property type="entry name" value="HisK_dim/P_sf"/>
</dbReference>
<dbReference type="InterPro" id="IPR036890">
    <property type="entry name" value="HATPase_C_sf"/>
</dbReference>
<keyword evidence="8 12" id="KW-1133">Transmembrane helix</keyword>
<feature type="transmembrane region" description="Helical" evidence="12">
    <location>
        <begin position="205"/>
        <end position="223"/>
    </location>
</feature>
<evidence type="ECO:0000256" key="11">
    <source>
        <dbReference type="SAM" id="MobiDB-lite"/>
    </source>
</evidence>
<evidence type="ECO:0000256" key="9">
    <source>
        <dbReference type="ARBA" id="ARBA00023012"/>
    </source>
</evidence>
<dbReference type="Pfam" id="PF00672">
    <property type="entry name" value="HAMP"/>
    <property type="match status" value="1"/>
</dbReference>
<keyword evidence="12" id="KW-0472">Membrane</keyword>
<dbReference type="PRINTS" id="PR00344">
    <property type="entry name" value="BCTRLSENSOR"/>
</dbReference>
<feature type="region of interest" description="Disordered" evidence="11">
    <location>
        <begin position="513"/>
        <end position="539"/>
    </location>
</feature>